<dbReference type="Pfam" id="PF18640">
    <property type="entry name" value="LepB_N"/>
    <property type="match status" value="1"/>
</dbReference>
<sequence>MLVYNGKELIKFKDKTGGKNRNEIDGFYRDSEGNEFFIKKPGDPKELFTELFAGLLLDEFKQCGLIPEPYHRSFICANFIQIEDGSYALIQPKASFKELHKIIGTGNRQGTDRDPVKEMFLGPSYYLLLTTALENYFALSLVLMVSLMIGDYSVHSGNVVCLDSDHPITQFARIDLGAAFRYFGYKENNLDILNPYEYHGWFNPTSFTKGYVLNYKHITGLFPAIAKKAQQFKEQVDHKLLEDIVTTVLQKIPSDLIKDNVKEEVAQYIGIESFKEVKLGIKVNQQQFPLDLIEILQLRLKKISELQDISPEKSKPTLYRSLSSDDLIAQDKLILPANEGLPFPEQLSVWQETLTTGKDILTVNRVNLPQLVAEFNSFIDIVIKQAELISQRPYSSPPHTCPMTKATECAEAMALRQLFTLNNDGTPAFNDKSILGHKRSTNSPWQDVEKILFAGFNVIVTIRVARQTQLSFNPTGAKDDALKTLFSALQVSLASFRKNYQLLLEKLVLTLARNTQETTPNVSFLPDKPIPTQSEIEDAPCLNTKLGLHLLKITKQLQKKMQQDYLLTQAIANSKIEPFPINLIKDLLILKEFHDSQIALNQENQLGEDYNSSIHQFYKEALSTRLSGDSLPLQINALLKSAYQKFQAQQKTRILSESLVMIGSLFDGLGLIVGLGHKVLDKTFLFNSASTSTEGSSNVRLIKNDTSATCEPNSSLLDPT</sequence>
<name>A0A0W0S1Y2_9GAMM</name>
<evidence type="ECO:0000259" key="1">
    <source>
        <dbReference type="Pfam" id="PF18172"/>
    </source>
</evidence>
<protein>
    <recommendedName>
        <fullName evidence="5">Effector protein B, substrate of the Dot/Icm secretion system</fullName>
    </recommendedName>
</protein>
<dbReference type="OrthoDB" id="5619798at2"/>
<dbReference type="RefSeq" id="WP_058443161.1">
    <property type="nucleotide sequence ID" value="NZ_CAAAHU010000008.1"/>
</dbReference>
<proteinExistence type="predicted"/>
<feature type="domain" description="LepB N-terminal" evidence="2">
    <location>
        <begin position="129"/>
        <end position="305"/>
    </location>
</feature>
<dbReference type="Pfam" id="PF18172">
    <property type="entry name" value="LepB_GAP_N"/>
    <property type="match status" value="1"/>
</dbReference>
<keyword evidence="4" id="KW-1185">Reference proteome</keyword>
<evidence type="ECO:0000313" key="4">
    <source>
        <dbReference type="Proteomes" id="UP000054742"/>
    </source>
</evidence>
<dbReference type="Proteomes" id="UP000054742">
    <property type="component" value="Unassembled WGS sequence"/>
</dbReference>
<dbReference type="Gene3D" id="1.20.120.1700">
    <property type="match status" value="2"/>
</dbReference>
<evidence type="ECO:0000313" key="3">
    <source>
        <dbReference type="EMBL" id="KTC77117.1"/>
    </source>
</evidence>
<dbReference type="InterPro" id="IPR040519">
    <property type="entry name" value="LepB_N"/>
</dbReference>
<evidence type="ECO:0000259" key="2">
    <source>
        <dbReference type="Pfam" id="PF18640"/>
    </source>
</evidence>
<dbReference type="AlphaFoldDB" id="A0A0W0S1Y2"/>
<reference evidence="3 4" key="1">
    <citation type="submission" date="2015-11" db="EMBL/GenBank/DDBJ databases">
        <title>Genomic analysis of 38 Legionella species identifies large and diverse effector repertoires.</title>
        <authorList>
            <person name="Burstein D."/>
            <person name="Amaro F."/>
            <person name="Zusman T."/>
            <person name="Lifshitz Z."/>
            <person name="Cohen O."/>
            <person name="Gilbert J.A."/>
            <person name="Pupko T."/>
            <person name="Shuman H.A."/>
            <person name="Segal G."/>
        </authorList>
    </citation>
    <scope>NUCLEOTIDE SEQUENCE [LARGE SCALE GENOMIC DNA]</scope>
    <source>
        <strain evidence="3 4">ATCC 43878</strain>
    </source>
</reference>
<dbReference type="STRING" id="29422.Lbru_3224"/>
<gene>
    <name evidence="3" type="ORF">Lbru_3224</name>
</gene>
<dbReference type="EMBL" id="LNXV01000036">
    <property type="protein sequence ID" value="KTC77117.1"/>
    <property type="molecule type" value="Genomic_DNA"/>
</dbReference>
<feature type="domain" description="LepB GAP" evidence="1">
    <location>
        <begin position="335"/>
        <end position="503"/>
    </location>
</feature>
<dbReference type="InterPro" id="IPR041585">
    <property type="entry name" value="LepB_GAP_N"/>
</dbReference>
<evidence type="ECO:0008006" key="5">
    <source>
        <dbReference type="Google" id="ProtNLM"/>
    </source>
</evidence>
<organism evidence="3 4">
    <name type="scientific">Legionella brunensis</name>
    <dbReference type="NCBI Taxonomy" id="29422"/>
    <lineage>
        <taxon>Bacteria</taxon>
        <taxon>Pseudomonadati</taxon>
        <taxon>Pseudomonadota</taxon>
        <taxon>Gammaproteobacteria</taxon>
        <taxon>Legionellales</taxon>
        <taxon>Legionellaceae</taxon>
        <taxon>Legionella</taxon>
    </lineage>
</organism>
<comment type="caution">
    <text evidence="3">The sequence shown here is derived from an EMBL/GenBank/DDBJ whole genome shotgun (WGS) entry which is preliminary data.</text>
</comment>
<dbReference type="PATRIC" id="fig|29422.6.peg.3406"/>
<accession>A0A0W0S1Y2</accession>